<gene>
    <name evidence="1" type="ORF">VitviT2T_002263</name>
</gene>
<protein>
    <submittedName>
        <fullName evidence="1">Uncharacterized protein</fullName>
    </submittedName>
</protein>
<name>A0ABY9BIT9_VITVI</name>
<dbReference type="EMBL" id="CP126649">
    <property type="protein sequence ID" value="WJZ82509.1"/>
    <property type="molecule type" value="Genomic_DNA"/>
</dbReference>
<reference evidence="1 2" key="1">
    <citation type="journal article" date="2023" name="Hortic Res">
        <title>The complete reference genome for grapevine (Vitis vinifera L.) genetics and breeding.</title>
        <authorList>
            <person name="Shi X."/>
            <person name="Cao S."/>
            <person name="Wang X."/>
            <person name="Huang S."/>
            <person name="Wang Y."/>
            <person name="Liu Z."/>
            <person name="Liu W."/>
            <person name="Leng X."/>
            <person name="Peng Y."/>
            <person name="Wang N."/>
            <person name="Wang Y."/>
            <person name="Ma Z."/>
            <person name="Xu X."/>
            <person name="Zhang F."/>
            <person name="Xue H."/>
            <person name="Zhong H."/>
            <person name="Wang Y."/>
            <person name="Zhang K."/>
            <person name="Velt A."/>
            <person name="Avia K."/>
            <person name="Holtgrawe D."/>
            <person name="Grimplet J."/>
            <person name="Matus J.T."/>
            <person name="Ware D."/>
            <person name="Wu X."/>
            <person name="Wang H."/>
            <person name="Liu C."/>
            <person name="Fang Y."/>
            <person name="Rustenholz C."/>
            <person name="Cheng Z."/>
            <person name="Xiao H."/>
            <person name="Zhou Y."/>
        </authorList>
    </citation>
    <scope>NUCLEOTIDE SEQUENCE [LARGE SCALE GENOMIC DNA]</scope>
    <source>
        <strain evidence="2">cv. Pinot noir / PN40024</strain>
        <tissue evidence="1">Leaf</tissue>
    </source>
</reference>
<dbReference type="Proteomes" id="UP001227230">
    <property type="component" value="Chromosome 2"/>
</dbReference>
<accession>A0ABY9BIT9</accession>
<evidence type="ECO:0000313" key="1">
    <source>
        <dbReference type="EMBL" id="WJZ82509.1"/>
    </source>
</evidence>
<proteinExistence type="predicted"/>
<sequence>MQDIGFSQRQQPPWRPMHAACLKVKSLCRTHLSRTVSIKPDTPIEKGSDEPIGFGTPPDYFLAETSALVLVTMARSMQKGDQFNIGDDLIRQALFIRSSICGLKITGTWLRCFILYPLHKASVSSAYWKCESS</sequence>
<keyword evidence="2" id="KW-1185">Reference proteome</keyword>
<organism evidence="1 2">
    <name type="scientific">Vitis vinifera</name>
    <name type="common">Grape</name>
    <dbReference type="NCBI Taxonomy" id="29760"/>
    <lineage>
        <taxon>Eukaryota</taxon>
        <taxon>Viridiplantae</taxon>
        <taxon>Streptophyta</taxon>
        <taxon>Embryophyta</taxon>
        <taxon>Tracheophyta</taxon>
        <taxon>Spermatophyta</taxon>
        <taxon>Magnoliopsida</taxon>
        <taxon>eudicotyledons</taxon>
        <taxon>Gunneridae</taxon>
        <taxon>Pentapetalae</taxon>
        <taxon>rosids</taxon>
        <taxon>Vitales</taxon>
        <taxon>Vitaceae</taxon>
        <taxon>Viteae</taxon>
        <taxon>Vitis</taxon>
    </lineage>
</organism>
<evidence type="ECO:0000313" key="2">
    <source>
        <dbReference type="Proteomes" id="UP001227230"/>
    </source>
</evidence>